<sequence length="54" mass="6192">MVRCMFLEEEVKLFGLVADQRNRGYAVSPADLREWMLAYVKDPVGVQDSWSGID</sequence>
<keyword evidence="2" id="KW-1185">Reference proteome</keyword>
<accession>A0A1Y2AFN1</accession>
<comment type="caution">
    <text evidence="1">The sequence shown here is derived from an EMBL/GenBank/DDBJ whole genome shotgun (WGS) entry which is preliminary data.</text>
</comment>
<evidence type="ECO:0000313" key="1">
    <source>
        <dbReference type="EMBL" id="ORY21418.1"/>
    </source>
</evidence>
<dbReference type="EMBL" id="MCGO01000205">
    <property type="protein sequence ID" value="ORY21418.1"/>
    <property type="molecule type" value="Genomic_DNA"/>
</dbReference>
<dbReference type="AlphaFoldDB" id="A0A1Y2AFN1"/>
<protein>
    <submittedName>
        <fullName evidence="1">Uncharacterized protein</fullName>
    </submittedName>
</protein>
<gene>
    <name evidence="1" type="ORF">BCR33DRAFT_203239</name>
</gene>
<organism evidence="1 2">
    <name type="scientific">Rhizoclosmatium globosum</name>
    <dbReference type="NCBI Taxonomy" id="329046"/>
    <lineage>
        <taxon>Eukaryota</taxon>
        <taxon>Fungi</taxon>
        <taxon>Fungi incertae sedis</taxon>
        <taxon>Chytridiomycota</taxon>
        <taxon>Chytridiomycota incertae sedis</taxon>
        <taxon>Chytridiomycetes</taxon>
        <taxon>Chytridiales</taxon>
        <taxon>Chytriomycetaceae</taxon>
        <taxon>Rhizoclosmatium</taxon>
    </lineage>
</organism>
<evidence type="ECO:0000313" key="2">
    <source>
        <dbReference type="Proteomes" id="UP000193642"/>
    </source>
</evidence>
<name>A0A1Y2AFN1_9FUNG</name>
<reference evidence="1 2" key="1">
    <citation type="submission" date="2016-07" db="EMBL/GenBank/DDBJ databases">
        <title>Pervasive Adenine N6-methylation of Active Genes in Fungi.</title>
        <authorList>
            <consortium name="DOE Joint Genome Institute"/>
            <person name="Mondo S.J."/>
            <person name="Dannebaum R.O."/>
            <person name="Kuo R.C."/>
            <person name="Labutti K."/>
            <person name="Haridas S."/>
            <person name="Kuo A."/>
            <person name="Salamov A."/>
            <person name="Ahrendt S.R."/>
            <person name="Lipzen A."/>
            <person name="Sullivan W."/>
            <person name="Andreopoulos W.B."/>
            <person name="Clum A."/>
            <person name="Lindquist E."/>
            <person name="Daum C."/>
            <person name="Ramamoorthy G.K."/>
            <person name="Gryganskyi A."/>
            <person name="Culley D."/>
            <person name="Magnuson J.K."/>
            <person name="James T.Y."/>
            <person name="O'Malley M.A."/>
            <person name="Stajich J.E."/>
            <person name="Spatafora J.W."/>
            <person name="Visel A."/>
            <person name="Grigoriev I.V."/>
        </authorList>
    </citation>
    <scope>NUCLEOTIDE SEQUENCE [LARGE SCALE GENOMIC DNA]</scope>
    <source>
        <strain evidence="1 2">JEL800</strain>
    </source>
</reference>
<proteinExistence type="predicted"/>
<dbReference type="Proteomes" id="UP000193642">
    <property type="component" value="Unassembled WGS sequence"/>
</dbReference>